<keyword evidence="7" id="KW-1185">Reference proteome</keyword>
<dbReference type="OrthoDB" id="3813186at2"/>
<keyword evidence="3" id="KW-0804">Transcription</keyword>
<dbReference type="EMBL" id="QLMJ01000020">
    <property type="protein sequence ID" value="RAK28387.1"/>
    <property type="molecule type" value="Genomic_DNA"/>
</dbReference>
<evidence type="ECO:0000259" key="5">
    <source>
        <dbReference type="PROSITE" id="PS50977"/>
    </source>
</evidence>
<keyword evidence="2 4" id="KW-0238">DNA-binding</keyword>
<dbReference type="PROSITE" id="PS01081">
    <property type="entry name" value="HTH_TETR_1"/>
    <property type="match status" value="1"/>
</dbReference>
<dbReference type="GO" id="GO:0003700">
    <property type="term" value="F:DNA-binding transcription factor activity"/>
    <property type="evidence" value="ECO:0007669"/>
    <property type="project" value="TreeGrafter"/>
</dbReference>
<dbReference type="FunFam" id="1.10.10.60:FF:000141">
    <property type="entry name" value="TetR family transcriptional regulator"/>
    <property type="match status" value="1"/>
</dbReference>
<dbReference type="InterPro" id="IPR009057">
    <property type="entry name" value="Homeodomain-like_sf"/>
</dbReference>
<dbReference type="Gene3D" id="1.10.357.10">
    <property type="entry name" value="Tetracycline Repressor, domain 2"/>
    <property type="match status" value="1"/>
</dbReference>
<dbReference type="AlphaFoldDB" id="A0A327Z6D8"/>
<dbReference type="InterPro" id="IPR050109">
    <property type="entry name" value="HTH-type_TetR-like_transc_reg"/>
</dbReference>
<accession>A0A327Z6D8</accession>
<dbReference type="Proteomes" id="UP000249341">
    <property type="component" value="Unassembled WGS sequence"/>
</dbReference>
<dbReference type="InterPro" id="IPR001647">
    <property type="entry name" value="HTH_TetR"/>
</dbReference>
<sequence>MIILKYGLYTRFMTPNPKSPRERLKVMTRSQLLDSAEALFGEKGFAQTSIDDILESSGVSRATLYAHFTGKEGLLIGVAERMFDAAQQQYDAFAALPDWSHPSIEGWLRDVATDRIRLAPRYRSVLGAARAFLSSPIGLDRLDGLISTVLGHSAGWSHLEPEEAAVRSRMLVILLEQQLYDLVSRDDPADELDAFVRYTANAAVLLRS</sequence>
<evidence type="ECO:0000256" key="4">
    <source>
        <dbReference type="PROSITE-ProRule" id="PRU00335"/>
    </source>
</evidence>
<proteinExistence type="predicted"/>
<comment type="caution">
    <text evidence="6">The sequence shown here is derived from an EMBL/GenBank/DDBJ whole genome shotgun (WGS) entry which is preliminary data.</text>
</comment>
<keyword evidence="1" id="KW-0805">Transcription regulation</keyword>
<dbReference type="GO" id="GO:0000976">
    <property type="term" value="F:transcription cis-regulatory region binding"/>
    <property type="evidence" value="ECO:0007669"/>
    <property type="project" value="TreeGrafter"/>
</dbReference>
<feature type="domain" description="HTH tetR-type" evidence="5">
    <location>
        <begin position="26"/>
        <end position="86"/>
    </location>
</feature>
<name>A0A327Z6D8_9ACTN</name>
<dbReference type="PRINTS" id="PR00455">
    <property type="entry name" value="HTHTETR"/>
</dbReference>
<dbReference type="GO" id="GO:0045892">
    <property type="term" value="P:negative regulation of DNA-templated transcription"/>
    <property type="evidence" value="ECO:0007669"/>
    <property type="project" value="UniProtKB-ARBA"/>
</dbReference>
<dbReference type="PROSITE" id="PS50977">
    <property type="entry name" value="HTH_TETR_2"/>
    <property type="match status" value="1"/>
</dbReference>
<dbReference type="Pfam" id="PF00440">
    <property type="entry name" value="TetR_N"/>
    <property type="match status" value="1"/>
</dbReference>
<dbReference type="InterPro" id="IPR023772">
    <property type="entry name" value="DNA-bd_HTH_TetR-type_CS"/>
</dbReference>
<reference evidence="6 7" key="1">
    <citation type="submission" date="2018-06" db="EMBL/GenBank/DDBJ databases">
        <title>Genomic Encyclopedia of Type Strains, Phase III (KMG-III): the genomes of soil and plant-associated and newly described type strains.</title>
        <authorList>
            <person name="Whitman W."/>
        </authorList>
    </citation>
    <scope>NUCLEOTIDE SEQUENCE [LARGE SCALE GENOMIC DNA]</scope>
    <source>
        <strain evidence="6 7">CGMCC 4.7090</strain>
    </source>
</reference>
<evidence type="ECO:0000313" key="6">
    <source>
        <dbReference type="EMBL" id="RAK28387.1"/>
    </source>
</evidence>
<dbReference type="PANTHER" id="PTHR30055:SF226">
    <property type="entry name" value="HTH-TYPE TRANSCRIPTIONAL REGULATOR PKSA"/>
    <property type="match status" value="1"/>
</dbReference>
<gene>
    <name evidence="6" type="ORF">B0I29_120155</name>
</gene>
<feature type="DNA-binding region" description="H-T-H motif" evidence="4">
    <location>
        <begin position="49"/>
        <end position="68"/>
    </location>
</feature>
<evidence type="ECO:0000313" key="7">
    <source>
        <dbReference type="Proteomes" id="UP000249341"/>
    </source>
</evidence>
<dbReference type="SUPFAM" id="SSF46689">
    <property type="entry name" value="Homeodomain-like"/>
    <property type="match status" value="1"/>
</dbReference>
<evidence type="ECO:0000256" key="3">
    <source>
        <dbReference type="ARBA" id="ARBA00023163"/>
    </source>
</evidence>
<evidence type="ECO:0000256" key="1">
    <source>
        <dbReference type="ARBA" id="ARBA00023015"/>
    </source>
</evidence>
<protein>
    <submittedName>
        <fullName evidence="6">TetR family transcriptional regulator</fullName>
    </submittedName>
</protein>
<organism evidence="6 7">
    <name type="scientific">Actinoplanes lutulentus</name>
    <dbReference type="NCBI Taxonomy" id="1287878"/>
    <lineage>
        <taxon>Bacteria</taxon>
        <taxon>Bacillati</taxon>
        <taxon>Actinomycetota</taxon>
        <taxon>Actinomycetes</taxon>
        <taxon>Micromonosporales</taxon>
        <taxon>Micromonosporaceae</taxon>
        <taxon>Actinoplanes</taxon>
    </lineage>
</organism>
<evidence type="ECO:0000256" key="2">
    <source>
        <dbReference type="ARBA" id="ARBA00023125"/>
    </source>
</evidence>
<dbReference type="PANTHER" id="PTHR30055">
    <property type="entry name" value="HTH-TYPE TRANSCRIPTIONAL REGULATOR RUTR"/>
    <property type="match status" value="1"/>
</dbReference>